<accession>A0A9W4JHQ0</accession>
<evidence type="ECO:0000313" key="4">
    <source>
        <dbReference type="Proteomes" id="UP001152646"/>
    </source>
</evidence>
<dbReference type="Proteomes" id="UP001152646">
    <property type="component" value="Unassembled WGS sequence"/>
</dbReference>
<feature type="signal peptide" evidence="2">
    <location>
        <begin position="1"/>
        <end position="23"/>
    </location>
</feature>
<dbReference type="AlphaFoldDB" id="A0A9W4JHQ0"/>
<dbReference type="PANTHER" id="PTHR39599">
    <property type="entry name" value="GPI-ANCHORED PROTEIN (EUROFUNG)-RELATED-RELATED"/>
    <property type="match status" value="1"/>
</dbReference>
<evidence type="ECO:0000256" key="1">
    <source>
        <dbReference type="SAM" id="MobiDB-lite"/>
    </source>
</evidence>
<keyword evidence="2" id="KW-0732">Signal</keyword>
<organism evidence="3 4">
    <name type="scientific">Penicillium salamii</name>
    <dbReference type="NCBI Taxonomy" id="1612424"/>
    <lineage>
        <taxon>Eukaryota</taxon>
        <taxon>Fungi</taxon>
        <taxon>Dikarya</taxon>
        <taxon>Ascomycota</taxon>
        <taxon>Pezizomycotina</taxon>
        <taxon>Eurotiomycetes</taxon>
        <taxon>Eurotiomycetidae</taxon>
        <taxon>Eurotiales</taxon>
        <taxon>Aspergillaceae</taxon>
        <taxon>Penicillium</taxon>
    </lineage>
</organism>
<dbReference type="PANTHER" id="PTHR39599:SF2">
    <property type="entry name" value="ANCHORED PROTEIN, PUTATIVE (AFU_ORTHOLOGUE AFUA_1G09650)-RELATED"/>
    <property type="match status" value="1"/>
</dbReference>
<feature type="compositionally biased region" description="Low complexity" evidence="1">
    <location>
        <begin position="244"/>
        <end position="263"/>
    </location>
</feature>
<feature type="chain" id="PRO_5040947627" description="GPI anchored protein" evidence="2">
    <location>
        <begin position="24"/>
        <end position="416"/>
    </location>
</feature>
<proteinExistence type="predicted"/>
<evidence type="ECO:0000313" key="3">
    <source>
        <dbReference type="EMBL" id="CAG8399725.1"/>
    </source>
</evidence>
<dbReference type="EMBL" id="CAJVPA010000205">
    <property type="protein sequence ID" value="CAG8399725.1"/>
    <property type="molecule type" value="Genomic_DNA"/>
</dbReference>
<feature type="region of interest" description="Disordered" evidence="1">
    <location>
        <begin position="244"/>
        <end position="284"/>
    </location>
</feature>
<protein>
    <recommendedName>
        <fullName evidence="5">GPI anchored protein</fullName>
    </recommendedName>
</protein>
<evidence type="ECO:0000256" key="2">
    <source>
        <dbReference type="SAM" id="SignalP"/>
    </source>
</evidence>
<reference evidence="3" key="1">
    <citation type="submission" date="2021-07" db="EMBL/GenBank/DDBJ databases">
        <authorList>
            <person name="Branca A.L. A."/>
        </authorList>
    </citation>
    <scope>NUCLEOTIDE SEQUENCE</scope>
</reference>
<sequence>MKMQFRAALASLSLSFASTLATASITEAIASSDDSRQIKNENLSSAEIFRRNSQVASRLSEGPARGIRKMSDDEGEKFFLDYWDFMGSTGDTDSQLPEGFNQTLLSTDFDNGYSPARLVGRSFPFGSSTPSVFGDGLQARHFKCPVGTWACTSIGRSDRCCGSGETCEIVKDTGHGDVGCCALGKTCNGLVGSCAAGYTACSQALGGGCCIPGYHCVEGGCAYITVVTVTVHSTVMLSTVTYSTAPQTSTSPTSSPRTTSTDTNDGLVPPARPTSLSTATSMTRGDDTCPTGFYACSAVYHGGCCRTGRDCDTTSCPTTSSTTFISNGVTIVAPVETATEEAKATGNRCAKGWFHCADTVGGGCCPQGFACGASCTATDTASKTTVGKEQPTSGDGFQLGVSKMFLFSVLGSIWMF</sequence>
<evidence type="ECO:0008006" key="5">
    <source>
        <dbReference type="Google" id="ProtNLM"/>
    </source>
</evidence>
<feature type="compositionally biased region" description="Polar residues" evidence="1">
    <location>
        <begin position="274"/>
        <end position="283"/>
    </location>
</feature>
<dbReference type="OrthoDB" id="434783at2759"/>
<gene>
    <name evidence="3" type="ORF">PSALAMII_LOCUS7971</name>
</gene>
<name>A0A9W4JHQ0_9EURO</name>
<comment type="caution">
    <text evidence="3">The sequence shown here is derived from an EMBL/GenBank/DDBJ whole genome shotgun (WGS) entry which is preliminary data.</text>
</comment>